<keyword evidence="1" id="KW-0812">Transmembrane</keyword>
<evidence type="ECO:0000256" key="1">
    <source>
        <dbReference type="SAM" id="Phobius"/>
    </source>
</evidence>
<accession>A0ABP1QZ72</accession>
<organism evidence="2 3">
    <name type="scientific">Orchesella dallaii</name>
    <dbReference type="NCBI Taxonomy" id="48710"/>
    <lineage>
        <taxon>Eukaryota</taxon>
        <taxon>Metazoa</taxon>
        <taxon>Ecdysozoa</taxon>
        <taxon>Arthropoda</taxon>
        <taxon>Hexapoda</taxon>
        <taxon>Collembola</taxon>
        <taxon>Entomobryomorpha</taxon>
        <taxon>Entomobryoidea</taxon>
        <taxon>Orchesellidae</taxon>
        <taxon>Orchesellinae</taxon>
        <taxon>Orchesella</taxon>
    </lineage>
</organism>
<keyword evidence="1" id="KW-0472">Membrane</keyword>
<dbReference type="Proteomes" id="UP001642540">
    <property type="component" value="Unassembled WGS sequence"/>
</dbReference>
<keyword evidence="1" id="KW-1133">Transmembrane helix</keyword>
<evidence type="ECO:0000313" key="2">
    <source>
        <dbReference type="EMBL" id="CAL8115762.1"/>
    </source>
</evidence>
<proteinExistence type="predicted"/>
<reference evidence="2 3" key="1">
    <citation type="submission" date="2024-08" db="EMBL/GenBank/DDBJ databases">
        <authorList>
            <person name="Cucini C."/>
            <person name="Frati F."/>
        </authorList>
    </citation>
    <scope>NUCLEOTIDE SEQUENCE [LARGE SCALE GENOMIC DNA]</scope>
</reference>
<name>A0ABP1QZ72_9HEXA</name>
<protein>
    <submittedName>
        <fullName evidence="2">Uncharacterized protein</fullName>
    </submittedName>
</protein>
<dbReference type="EMBL" id="CAXLJM020000051">
    <property type="protein sequence ID" value="CAL8115762.1"/>
    <property type="molecule type" value="Genomic_DNA"/>
</dbReference>
<feature type="transmembrane region" description="Helical" evidence="1">
    <location>
        <begin position="83"/>
        <end position="101"/>
    </location>
</feature>
<sequence length="653" mass="76322">MNPEREVIELDPDPGHRVETEDFDSVAELSVWSRSQREHSKFVNTFVIFAMNTTLFVFESASLIYIVLHGLSMYEKGYDPETVLSVGLWMLCAILSTYVKFVDDTLTKMPRTCCKAIGEWFLNLLLPIKIVRYLVSFHYRIKKQRLLGRRFINMEPLGRVQVASQIAVINKKELIDARYDLYETYVQAIPMALLQNYFLFAENKTFQLCDFRDAARLLVVILHLISAAKCSAIHDWKKKQYETTLHVYGHLKHRGRYPMPKTIQDHSSRGLNTMCHFLSLFSRFYLISFFLDIHWSFGILCMTLLFGTNLSLYHLLASVRSPVENLPVGFPLSLSYMMDRWINIFTAKETRFNEISRRINRLCFRGRYPGILTQVVTFLISFLSTYFTISVLDFETTTKRMHQSMLEGRTSRVVNSSLCYVSEHDPSGAMKYINDFFSSAQSMINGRFGTFNDFYNIFHLHWLLMYAHFLAAIVYNFYIYKFDLLSDDYPSLLSIKYLRAAAWKIFRGTSTQTALQLSVARRYLFLISCDLNIFYKTYNAYYCSDAAKGLANVTKWWDSRVRHELDKTESRGRDEPPNWTNSPLFTELDLCFGIIRMDPLGKRMFSYCVTNMDRVFCEEMTSDRLIKTFEMLGLDKFDMCHIISEEDRSTALS</sequence>
<feature type="transmembrane region" description="Helical" evidence="1">
    <location>
        <begin position="368"/>
        <end position="389"/>
    </location>
</feature>
<feature type="transmembrane region" description="Helical" evidence="1">
    <location>
        <begin position="460"/>
        <end position="480"/>
    </location>
</feature>
<feature type="transmembrane region" description="Helical" evidence="1">
    <location>
        <begin position="284"/>
        <end position="306"/>
    </location>
</feature>
<comment type="caution">
    <text evidence="2">The sequence shown here is derived from an EMBL/GenBank/DDBJ whole genome shotgun (WGS) entry which is preliminary data.</text>
</comment>
<evidence type="ECO:0000313" key="3">
    <source>
        <dbReference type="Proteomes" id="UP001642540"/>
    </source>
</evidence>
<gene>
    <name evidence="2" type="ORF">ODALV1_LOCUS17004</name>
</gene>
<keyword evidence="3" id="KW-1185">Reference proteome</keyword>
<feature type="transmembrane region" description="Helical" evidence="1">
    <location>
        <begin position="46"/>
        <end position="71"/>
    </location>
</feature>